<keyword evidence="1" id="KW-1133">Transmembrane helix</keyword>
<feature type="transmembrane region" description="Helical" evidence="1">
    <location>
        <begin position="101"/>
        <end position="118"/>
    </location>
</feature>
<protein>
    <submittedName>
        <fullName evidence="2">EpsG family protein</fullName>
    </submittedName>
</protein>
<evidence type="ECO:0000313" key="2">
    <source>
        <dbReference type="EMBL" id="MCW3488231.1"/>
    </source>
</evidence>
<proteinExistence type="predicted"/>
<dbReference type="EMBL" id="JAPDNS010000002">
    <property type="protein sequence ID" value="MCW3488231.1"/>
    <property type="molecule type" value="Genomic_DNA"/>
</dbReference>
<dbReference type="InterPro" id="IPR049458">
    <property type="entry name" value="EpsG-like"/>
</dbReference>
<feature type="transmembrane region" description="Helical" evidence="1">
    <location>
        <begin position="202"/>
        <end position="225"/>
    </location>
</feature>
<evidence type="ECO:0000313" key="3">
    <source>
        <dbReference type="Proteomes" id="UP001207742"/>
    </source>
</evidence>
<feature type="transmembrane region" description="Helical" evidence="1">
    <location>
        <begin position="304"/>
        <end position="323"/>
    </location>
</feature>
<accession>A0ABT3IW68</accession>
<sequence length="370" mass="43633">MIYLFVFIVLAIIGGIDLIKLSKEQVYLKTFLLFFAFAILVFFAGLRYNTGPDWRDYNNFFNEIFPLYDFGRTSPAVREILEPGFIALVSFFKTIVNHNQFVFLGLAFTSLTLVFLRIKEYSLFPLATVFCYYMYGYPDNFSILRQVLSISIFFWSVKYIVNKNYIKYYVCVILACCFHNSALILFPLYFILNKRWKSKYILLAFLIAILCYQFNVVSQLFTYALSSMGGMLARYSDYLTNESLSKPKLLGTLFIERTLILGLLLYKREEFERRQKYFNVFLNIFILYNVSYLVLSQVFVLLRFIQYFAFASCILYPFLLIYFKEAYGKYIVYAGIIFILFFRGYTALILDGKDGDNPNRYLPYRSVIES</sequence>
<gene>
    <name evidence="2" type="ORF">OL497_30330</name>
</gene>
<feature type="transmembrane region" description="Helical" evidence="1">
    <location>
        <begin position="143"/>
        <end position="161"/>
    </location>
</feature>
<keyword evidence="1" id="KW-0472">Membrane</keyword>
<keyword evidence="3" id="KW-1185">Reference proteome</keyword>
<comment type="caution">
    <text evidence="2">The sequence shown here is derived from an EMBL/GenBank/DDBJ whole genome shotgun (WGS) entry which is preliminary data.</text>
</comment>
<feature type="transmembrane region" description="Helical" evidence="1">
    <location>
        <begin position="167"/>
        <end position="190"/>
    </location>
</feature>
<keyword evidence="1" id="KW-0812">Transmembrane</keyword>
<feature type="transmembrane region" description="Helical" evidence="1">
    <location>
        <begin position="30"/>
        <end position="48"/>
    </location>
</feature>
<evidence type="ECO:0000256" key="1">
    <source>
        <dbReference type="SAM" id="Phobius"/>
    </source>
</evidence>
<organism evidence="2 3">
    <name type="scientific">Chitinophaga nivalis</name>
    <dbReference type="NCBI Taxonomy" id="2991709"/>
    <lineage>
        <taxon>Bacteria</taxon>
        <taxon>Pseudomonadati</taxon>
        <taxon>Bacteroidota</taxon>
        <taxon>Chitinophagia</taxon>
        <taxon>Chitinophagales</taxon>
        <taxon>Chitinophagaceae</taxon>
        <taxon>Chitinophaga</taxon>
    </lineage>
</organism>
<dbReference type="RefSeq" id="WP_264735035.1">
    <property type="nucleotide sequence ID" value="NZ_JAPDNR010000001.1"/>
</dbReference>
<reference evidence="2 3" key="1">
    <citation type="submission" date="2022-10" db="EMBL/GenBank/DDBJ databases">
        <title>Chitinophaga nivalis PC15 sp. nov., isolated from Pyeongchang county, South Korea.</title>
        <authorList>
            <person name="Trinh H.N."/>
        </authorList>
    </citation>
    <scope>NUCLEOTIDE SEQUENCE [LARGE SCALE GENOMIC DNA]</scope>
    <source>
        <strain evidence="2 3">PC14</strain>
    </source>
</reference>
<feature type="transmembrane region" description="Helical" evidence="1">
    <location>
        <begin position="6"/>
        <end position="23"/>
    </location>
</feature>
<dbReference type="Pfam" id="PF14897">
    <property type="entry name" value="EpsG"/>
    <property type="match status" value="1"/>
</dbReference>
<name>A0ABT3IW68_9BACT</name>
<dbReference type="Proteomes" id="UP001207742">
    <property type="component" value="Unassembled WGS sequence"/>
</dbReference>
<feature type="transmembrane region" description="Helical" evidence="1">
    <location>
        <begin position="278"/>
        <end position="298"/>
    </location>
</feature>
<feature type="transmembrane region" description="Helical" evidence="1">
    <location>
        <begin position="330"/>
        <end position="350"/>
    </location>
</feature>